<organism evidence="1 2">
    <name type="scientific">Austropuccinia psidii MF-1</name>
    <dbReference type="NCBI Taxonomy" id="1389203"/>
    <lineage>
        <taxon>Eukaryota</taxon>
        <taxon>Fungi</taxon>
        <taxon>Dikarya</taxon>
        <taxon>Basidiomycota</taxon>
        <taxon>Pucciniomycotina</taxon>
        <taxon>Pucciniomycetes</taxon>
        <taxon>Pucciniales</taxon>
        <taxon>Sphaerophragmiaceae</taxon>
        <taxon>Austropuccinia</taxon>
    </lineage>
</organism>
<comment type="caution">
    <text evidence="1">The sequence shown here is derived from an EMBL/GenBank/DDBJ whole genome shotgun (WGS) entry which is preliminary data.</text>
</comment>
<accession>A0A9Q3CIH7</accession>
<evidence type="ECO:0000313" key="2">
    <source>
        <dbReference type="Proteomes" id="UP000765509"/>
    </source>
</evidence>
<sequence length="73" mass="8642">MSIKEFVRQFSKEKEEFTERMKEKSNIRPKQQEPTVVVDHEDWNAAAIAQIEKWGNRKPPQISPANENIEINF</sequence>
<gene>
    <name evidence="1" type="ORF">O181_022897</name>
</gene>
<keyword evidence="2" id="KW-1185">Reference proteome</keyword>
<dbReference type="Proteomes" id="UP000765509">
    <property type="component" value="Unassembled WGS sequence"/>
</dbReference>
<name>A0A9Q3CIH7_9BASI</name>
<proteinExistence type="predicted"/>
<protein>
    <submittedName>
        <fullName evidence="1">Uncharacterized protein</fullName>
    </submittedName>
</protein>
<reference evidence="1" key="1">
    <citation type="submission" date="2021-03" db="EMBL/GenBank/DDBJ databases">
        <title>Draft genome sequence of rust myrtle Austropuccinia psidii MF-1, a brazilian biotype.</title>
        <authorList>
            <person name="Quecine M.C."/>
            <person name="Pachon D.M.R."/>
            <person name="Bonatelli M.L."/>
            <person name="Correr F.H."/>
            <person name="Franceschini L.M."/>
            <person name="Leite T.F."/>
            <person name="Margarido G.R.A."/>
            <person name="Almeida C.A."/>
            <person name="Ferrarezi J.A."/>
            <person name="Labate C.A."/>
        </authorList>
    </citation>
    <scope>NUCLEOTIDE SEQUENCE</scope>
    <source>
        <strain evidence="1">MF-1</strain>
    </source>
</reference>
<dbReference type="EMBL" id="AVOT02007108">
    <property type="protein sequence ID" value="MBW0483182.1"/>
    <property type="molecule type" value="Genomic_DNA"/>
</dbReference>
<dbReference type="AlphaFoldDB" id="A0A9Q3CIH7"/>
<evidence type="ECO:0000313" key="1">
    <source>
        <dbReference type="EMBL" id="MBW0483182.1"/>
    </source>
</evidence>